<dbReference type="Gene3D" id="3.30.420.140">
    <property type="entry name" value="YqgF/RNase H-like domain"/>
    <property type="match status" value="1"/>
</dbReference>
<dbReference type="AlphaFoldDB" id="A0A2U1L6U8"/>
<dbReference type="SUPFAM" id="SSF53098">
    <property type="entry name" value="Ribonuclease H-like"/>
    <property type="match status" value="1"/>
</dbReference>
<evidence type="ECO:0000313" key="2">
    <source>
        <dbReference type="Proteomes" id="UP000245207"/>
    </source>
</evidence>
<comment type="caution">
    <text evidence="1">The sequence shown here is derived from an EMBL/GenBank/DDBJ whole genome shotgun (WGS) entry which is preliminary data.</text>
</comment>
<dbReference type="InterPro" id="IPR005227">
    <property type="entry name" value="YqgF"/>
</dbReference>
<dbReference type="PANTHER" id="PTHR33317:SF1">
    <property type="entry name" value="POLYNUCLEOTIDYL TRANSFERASE, RIBONUCLEASE H-LIKE SUPERFAMILY PROTEIN"/>
    <property type="match status" value="1"/>
</dbReference>
<name>A0A2U1L6U8_ARTAN</name>
<dbReference type="GO" id="GO:0000967">
    <property type="term" value="P:rRNA 5'-end processing"/>
    <property type="evidence" value="ECO:0007669"/>
    <property type="project" value="TreeGrafter"/>
</dbReference>
<sequence length="188" mass="21666">MTIEGGDPVLRKMKHVDSLMLIHRLAQQQFVRKPVRVFGLKVMDKHVGVAISDLDTLRAKSYCVLETKDSNILAQSFQRLMRKESVEGLVVGQPYPEGAKNPQDPNANLVEKFVEDLSKTGKLNDVPYTLWDDSWAVLELMECLFLPFRMDPLMKRRMMHRACTRGATEVLQDYLHKVGKSVNLRRRR</sequence>
<dbReference type="Proteomes" id="UP000245207">
    <property type="component" value="Unassembled WGS sequence"/>
</dbReference>
<reference evidence="1 2" key="1">
    <citation type="journal article" date="2018" name="Mol. Plant">
        <title>The genome of Artemisia annua provides insight into the evolution of Asteraceae family and artemisinin biosynthesis.</title>
        <authorList>
            <person name="Shen Q."/>
            <person name="Zhang L."/>
            <person name="Liao Z."/>
            <person name="Wang S."/>
            <person name="Yan T."/>
            <person name="Shi P."/>
            <person name="Liu M."/>
            <person name="Fu X."/>
            <person name="Pan Q."/>
            <person name="Wang Y."/>
            <person name="Lv Z."/>
            <person name="Lu X."/>
            <person name="Zhang F."/>
            <person name="Jiang W."/>
            <person name="Ma Y."/>
            <person name="Chen M."/>
            <person name="Hao X."/>
            <person name="Li L."/>
            <person name="Tang Y."/>
            <person name="Lv G."/>
            <person name="Zhou Y."/>
            <person name="Sun X."/>
            <person name="Brodelius P.E."/>
            <person name="Rose J.K.C."/>
            <person name="Tang K."/>
        </authorList>
    </citation>
    <scope>NUCLEOTIDE SEQUENCE [LARGE SCALE GENOMIC DNA]</scope>
    <source>
        <strain evidence="2">cv. Huhao1</strain>
        <tissue evidence="1">Leaf</tissue>
    </source>
</reference>
<dbReference type="STRING" id="35608.A0A2U1L6U8"/>
<accession>A0A2U1L6U8</accession>
<keyword evidence="2" id="KW-1185">Reference proteome</keyword>
<dbReference type="InterPro" id="IPR037027">
    <property type="entry name" value="YqgF/RNaseH-like_dom_sf"/>
</dbReference>
<proteinExistence type="predicted"/>
<dbReference type="InterPro" id="IPR012337">
    <property type="entry name" value="RNaseH-like_sf"/>
</dbReference>
<dbReference type="Pfam" id="PF03652">
    <property type="entry name" value="RuvX"/>
    <property type="match status" value="1"/>
</dbReference>
<evidence type="ECO:0000313" key="1">
    <source>
        <dbReference type="EMBL" id="PWA44726.1"/>
    </source>
</evidence>
<dbReference type="PANTHER" id="PTHR33317">
    <property type="entry name" value="POLYNUCLEOTIDYL TRANSFERASE, RIBONUCLEASE H-LIKE SUPERFAMILY PROTEIN"/>
    <property type="match status" value="1"/>
</dbReference>
<organism evidence="1 2">
    <name type="scientific">Artemisia annua</name>
    <name type="common">Sweet wormwood</name>
    <dbReference type="NCBI Taxonomy" id="35608"/>
    <lineage>
        <taxon>Eukaryota</taxon>
        <taxon>Viridiplantae</taxon>
        <taxon>Streptophyta</taxon>
        <taxon>Embryophyta</taxon>
        <taxon>Tracheophyta</taxon>
        <taxon>Spermatophyta</taxon>
        <taxon>Magnoliopsida</taxon>
        <taxon>eudicotyledons</taxon>
        <taxon>Gunneridae</taxon>
        <taxon>Pentapetalae</taxon>
        <taxon>asterids</taxon>
        <taxon>campanulids</taxon>
        <taxon>Asterales</taxon>
        <taxon>Asteraceae</taxon>
        <taxon>Asteroideae</taxon>
        <taxon>Anthemideae</taxon>
        <taxon>Artemisiinae</taxon>
        <taxon>Artemisia</taxon>
    </lineage>
</organism>
<protein>
    <submittedName>
        <fullName evidence="1">Uncharacterized protein</fullName>
    </submittedName>
</protein>
<dbReference type="OrthoDB" id="10261669at2759"/>
<gene>
    <name evidence="1" type="ORF">CTI12_AA524020</name>
</gene>
<dbReference type="EMBL" id="PKPP01011121">
    <property type="protein sequence ID" value="PWA44726.1"/>
    <property type="molecule type" value="Genomic_DNA"/>
</dbReference>